<dbReference type="GeneID" id="115970869"/>
<reference evidence="2" key="2">
    <citation type="submission" date="2021-01" db="UniProtKB">
        <authorList>
            <consortium name="EnsemblPlants"/>
        </authorList>
    </citation>
    <scope>IDENTIFICATION</scope>
</reference>
<organism evidence="2 3">
    <name type="scientific">Quercus lobata</name>
    <name type="common">Valley oak</name>
    <dbReference type="NCBI Taxonomy" id="97700"/>
    <lineage>
        <taxon>Eukaryota</taxon>
        <taxon>Viridiplantae</taxon>
        <taxon>Streptophyta</taxon>
        <taxon>Embryophyta</taxon>
        <taxon>Tracheophyta</taxon>
        <taxon>Spermatophyta</taxon>
        <taxon>Magnoliopsida</taxon>
        <taxon>eudicotyledons</taxon>
        <taxon>Gunneridae</taxon>
        <taxon>Pentapetalae</taxon>
        <taxon>rosids</taxon>
        <taxon>fabids</taxon>
        <taxon>Fagales</taxon>
        <taxon>Fagaceae</taxon>
        <taxon>Quercus</taxon>
    </lineage>
</organism>
<dbReference type="Pfam" id="PF05553">
    <property type="entry name" value="DUF761"/>
    <property type="match status" value="1"/>
</dbReference>
<name>A0A7N2RER9_QUELO</name>
<dbReference type="PANTHER" id="PTHR36378:SF1">
    <property type="entry name" value="COTTON FIBER PROTEIN"/>
    <property type="match status" value="1"/>
</dbReference>
<evidence type="ECO:0000256" key="1">
    <source>
        <dbReference type="SAM" id="MobiDB-lite"/>
    </source>
</evidence>
<feature type="region of interest" description="Disordered" evidence="1">
    <location>
        <begin position="114"/>
        <end position="162"/>
    </location>
</feature>
<dbReference type="OrthoDB" id="1926607at2759"/>
<dbReference type="EMBL" id="LRBV02000012">
    <property type="status" value="NOT_ANNOTATED_CDS"/>
    <property type="molecule type" value="Genomic_DNA"/>
</dbReference>
<dbReference type="PANTHER" id="PTHR36378">
    <property type="entry name" value="COTTON FIBER PROTEIN"/>
    <property type="match status" value="1"/>
</dbReference>
<dbReference type="AlphaFoldDB" id="A0A7N2RER9"/>
<keyword evidence="3" id="KW-1185">Reference proteome</keyword>
<sequence>MEQKASNFIINIDPNPENNIKTKQVSVYEKKKRGPMHLVKVALFMIRSRKSNKLKPLPVDVAPSKDSWKGLVASMRPLHLQSDQSSPPPSIVEALKPIVTSPMVEYFEDLHSPTYQSGASSSSSSEDGMSRYASAVNLQELNKDNDEDDEDEDGGDEMIDAKAEEFIAQFYQQMKLQQMDLVDDGH</sequence>
<dbReference type="KEGG" id="qlo:115970869"/>
<protein>
    <submittedName>
        <fullName evidence="2">Uncharacterized protein</fullName>
    </submittedName>
</protein>
<gene>
    <name evidence="2" type="primary">LOC115970869</name>
</gene>
<dbReference type="Proteomes" id="UP000594261">
    <property type="component" value="Chromosome 12"/>
</dbReference>
<evidence type="ECO:0000313" key="2">
    <source>
        <dbReference type="EnsemblPlants" id="QL12p028937:mrna:CDS:3"/>
    </source>
</evidence>
<reference evidence="2 3" key="1">
    <citation type="journal article" date="2016" name="G3 (Bethesda)">
        <title>First Draft Assembly and Annotation of the Genome of a California Endemic Oak Quercus lobata Nee (Fagaceae).</title>
        <authorList>
            <person name="Sork V.L."/>
            <person name="Fitz-Gibbon S.T."/>
            <person name="Puiu D."/>
            <person name="Crepeau M."/>
            <person name="Gugger P.F."/>
            <person name="Sherman R."/>
            <person name="Stevens K."/>
            <person name="Langley C.H."/>
            <person name="Pellegrini M."/>
            <person name="Salzberg S.L."/>
        </authorList>
    </citation>
    <scope>NUCLEOTIDE SEQUENCE [LARGE SCALE GENOMIC DNA]</scope>
    <source>
        <strain evidence="2 3">cv. SW786</strain>
    </source>
</reference>
<dbReference type="OMA" id="FILQFYQ"/>
<feature type="compositionally biased region" description="Acidic residues" evidence="1">
    <location>
        <begin position="145"/>
        <end position="158"/>
    </location>
</feature>
<accession>A0A7N2RER9</accession>
<dbReference type="EnsemblPlants" id="QL12p028937:mrna">
    <property type="protein sequence ID" value="QL12p028937:mrna:CDS:3"/>
    <property type="gene ID" value="QL12p028937"/>
</dbReference>
<dbReference type="RefSeq" id="XP_030946348.1">
    <property type="nucleotide sequence ID" value="XM_031090488.1"/>
</dbReference>
<proteinExistence type="predicted"/>
<dbReference type="InterPro" id="IPR008480">
    <property type="entry name" value="DUF761_pln"/>
</dbReference>
<evidence type="ECO:0000313" key="3">
    <source>
        <dbReference type="Proteomes" id="UP000594261"/>
    </source>
</evidence>
<dbReference type="Gramene" id="QL12p028937:mrna">
    <property type="protein sequence ID" value="QL12p028937:mrna:CDS:3"/>
    <property type="gene ID" value="QL12p028937"/>
</dbReference>
<dbReference type="InParanoid" id="A0A7N2RER9"/>